<dbReference type="Pfam" id="PF09992">
    <property type="entry name" value="NAGPA"/>
    <property type="match status" value="1"/>
</dbReference>
<dbReference type="Proteomes" id="UP000295172">
    <property type="component" value="Unassembled WGS sequence"/>
</dbReference>
<evidence type="ECO:0000256" key="1">
    <source>
        <dbReference type="SAM" id="MobiDB-lite"/>
    </source>
</evidence>
<name>A0A4R4WXX0_9ACTN</name>
<accession>A0A4R4WXX0</accession>
<evidence type="ECO:0000313" key="4">
    <source>
        <dbReference type="Proteomes" id="UP000295172"/>
    </source>
</evidence>
<reference evidence="3 4" key="1">
    <citation type="submission" date="2019-02" db="EMBL/GenBank/DDBJ databases">
        <title>Draft genome sequences of novel Actinobacteria.</title>
        <authorList>
            <person name="Sahin N."/>
            <person name="Ay H."/>
            <person name="Saygin H."/>
        </authorList>
    </citation>
    <scope>NUCLEOTIDE SEQUENCE [LARGE SCALE GENOMIC DNA]</scope>
    <source>
        <strain evidence="3 4">16K104</strain>
    </source>
</reference>
<organism evidence="3 4">
    <name type="scientific">Kribbella turkmenica</name>
    <dbReference type="NCBI Taxonomy" id="2530375"/>
    <lineage>
        <taxon>Bacteria</taxon>
        <taxon>Bacillati</taxon>
        <taxon>Actinomycetota</taxon>
        <taxon>Actinomycetes</taxon>
        <taxon>Propionibacteriales</taxon>
        <taxon>Kribbellaceae</taxon>
        <taxon>Kribbella</taxon>
    </lineage>
</organism>
<feature type="domain" description="Phosphodiester glycosidase" evidence="2">
    <location>
        <begin position="238"/>
        <end position="344"/>
    </location>
</feature>
<keyword evidence="4" id="KW-1185">Reference proteome</keyword>
<protein>
    <recommendedName>
        <fullName evidence="2">Phosphodiester glycosidase domain-containing protein</fullName>
    </recommendedName>
</protein>
<proteinExistence type="predicted"/>
<evidence type="ECO:0000313" key="3">
    <source>
        <dbReference type="EMBL" id="TDD22628.1"/>
    </source>
</evidence>
<dbReference type="AlphaFoldDB" id="A0A4R4WXX0"/>
<feature type="region of interest" description="Disordered" evidence="1">
    <location>
        <begin position="85"/>
        <end position="115"/>
    </location>
</feature>
<dbReference type="EMBL" id="SMKR01000080">
    <property type="protein sequence ID" value="TDD22628.1"/>
    <property type="molecule type" value="Genomic_DNA"/>
</dbReference>
<sequence>MNALRFLSASIRCTGQMITTRSRRRARKRWIALVCCLLLVVPAVSYVRALLYPGSASFAVRSVEWARDHGGGMLIDTIETWRYSRHAPPADGAPQDVAAGGNGPGDSAAGGQLRAGTDLPPVKTLPGIRPAPQEGVWSAARRSATGTPLLWTTWFRPDPAHLPVTVGVALMPRNADRLRLMPGTREPVAGMSSTDGYSVPADDRRSLVATFNAGFKMQDAHGGWWTTESAAVPLADDRASVVILRDGTAVVGTWNRTVRMTPDVVAVRQNLDPVIVDGNIVDGLTANAQGRWGSARSQFQYTWRSGLGTDAHGNLVYVAGQGLTLATLASAMHQVGIQQGMELDIHAAMVSFDIEQPAPNGTVTGKRLLESMNSPADRYLVDDQRDFFYVVAR</sequence>
<evidence type="ECO:0000259" key="2">
    <source>
        <dbReference type="Pfam" id="PF09992"/>
    </source>
</evidence>
<comment type="caution">
    <text evidence="3">The sequence shown here is derived from an EMBL/GenBank/DDBJ whole genome shotgun (WGS) entry which is preliminary data.</text>
</comment>
<dbReference type="OrthoDB" id="141240at2"/>
<dbReference type="InterPro" id="IPR018711">
    <property type="entry name" value="NAGPA"/>
</dbReference>
<gene>
    <name evidence="3" type="ORF">E1218_19010</name>
</gene>